<proteinExistence type="predicted"/>
<name>A0A165DSV6_EXIGL</name>
<dbReference type="Proteomes" id="UP000077266">
    <property type="component" value="Unassembled WGS sequence"/>
</dbReference>
<dbReference type="InParanoid" id="A0A165DSV6"/>
<gene>
    <name evidence="1" type="ORF">EXIGLDRAFT_726306</name>
</gene>
<evidence type="ECO:0000313" key="1">
    <source>
        <dbReference type="EMBL" id="KZV85283.1"/>
    </source>
</evidence>
<protein>
    <submittedName>
        <fullName evidence="1">Uncharacterized protein</fullName>
    </submittedName>
</protein>
<dbReference type="EMBL" id="KV426193">
    <property type="protein sequence ID" value="KZV85283.1"/>
    <property type="molecule type" value="Genomic_DNA"/>
</dbReference>
<accession>A0A165DSV6</accession>
<keyword evidence="2" id="KW-1185">Reference proteome</keyword>
<dbReference type="AlphaFoldDB" id="A0A165DSV6"/>
<reference evidence="1 2" key="1">
    <citation type="journal article" date="2016" name="Mol. Biol. Evol.">
        <title>Comparative Genomics of Early-Diverging Mushroom-Forming Fungi Provides Insights into the Origins of Lignocellulose Decay Capabilities.</title>
        <authorList>
            <person name="Nagy L.G."/>
            <person name="Riley R."/>
            <person name="Tritt A."/>
            <person name="Adam C."/>
            <person name="Daum C."/>
            <person name="Floudas D."/>
            <person name="Sun H."/>
            <person name="Yadav J.S."/>
            <person name="Pangilinan J."/>
            <person name="Larsson K.H."/>
            <person name="Matsuura K."/>
            <person name="Barry K."/>
            <person name="Labutti K."/>
            <person name="Kuo R."/>
            <person name="Ohm R.A."/>
            <person name="Bhattacharya S.S."/>
            <person name="Shirouzu T."/>
            <person name="Yoshinaga Y."/>
            <person name="Martin F.M."/>
            <person name="Grigoriev I.V."/>
            <person name="Hibbett D.S."/>
        </authorList>
    </citation>
    <scope>NUCLEOTIDE SEQUENCE [LARGE SCALE GENOMIC DNA]</scope>
    <source>
        <strain evidence="1 2">HHB12029</strain>
    </source>
</reference>
<organism evidence="1 2">
    <name type="scientific">Exidia glandulosa HHB12029</name>
    <dbReference type="NCBI Taxonomy" id="1314781"/>
    <lineage>
        <taxon>Eukaryota</taxon>
        <taxon>Fungi</taxon>
        <taxon>Dikarya</taxon>
        <taxon>Basidiomycota</taxon>
        <taxon>Agaricomycotina</taxon>
        <taxon>Agaricomycetes</taxon>
        <taxon>Auriculariales</taxon>
        <taxon>Exidiaceae</taxon>
        <taxon>Exidia</taxon>
    </lineage>
</organism>
<evidence type="ECO:0000313" key="2">
    <source>
        <dbReference type="Proteomes" id="UP000077266"/>
    </source>
</evidence>
<sequence length="165" mass="17714">MDSRPHVLENRGMVGALLSSHHGAPGISHQYTRRVASEVGAVSSFTSHCRSSYVKCLVTQTLGGYLPNPWAPLCSLELPNACRTATPRLATCSSAILSLPNVGTDQVQGCCGINQCSESPRHCPSSDMTLGSQICEMRPTAVSYAPEILWNQGGRTMMIFGVYNL</sequence>